<dbReference type="PROSITE" id="PS52050">
    <property type="entry name" value="WYL"/>
    <property type="match status" value="1"/>
</dbReference>
<dbReference type="PANTHER" id="PTHR34580:SF9">
    <property type="entry name" value="SLL5097 PROTEIN"/>
    <property type="match status" value="1"/>
</dbReference>
<comment type="caution">
    <text evidence="3">The sequence shown here is derived from an EMBL/GenBank/DDBJ whole genome shotgun (WGS) entry which is preliminary data.</text>
</comment>
<feature type="domain" description="WCX" evidence="2">
    <location>
        <begin position="216"/>
        <end position="294"/>
    </location>
</feature>
<dbReference type="EMBL" id="JRNN01000097">
    <property type="protein sequence ID" value="KGF32886.1"/>
    <property type="molecule type" value="Genomic_DNA"/>
</dbReference>
<dbReference type="PANTHER" id="PTHR34580">
    <property type="match status" value="1"/>
</dbReference>
<evidence type="ECO:0000259" key="1">
    <source>
        <dbReference type="Pfam" id="PF13280"/>
    </source>
</evidence>
<dbReference type="Pfam" id="PF13280">
    <property type="entry name" value="WYL"/>
    <property type="match status" value="1"/>
</dbReference>
<reference evidence="3 4" key="1">
    <citation type="submission" date="2014-07" db="EMBL/GenBank/DDBJ databases">
        <authorList>
            <person name="McCorrison J."/>
            <person name="Sanka R."/>
            <person name="Torralba M."/>
            <person name="Gillis M."/>
            <person name="Haft D.H."/>
            <person name="Methe B."/>
            <person name="Sutton G."/>
            <person name="Nelson K.E."/>
        </authorList>
    </citation>
    <scope>NUCLEOTIDE SEQUENCE [LARGE SCALE GENOMIC DNA]</scope>
    <source>
        <strain evidence="3 4">DNF00853</strain>
    </source>
</reference>
<accession>A0A095ZEV5</accession>
<proteinExistence type="predicted"/>
<organism evidence="3 4">
    <name type="scientific">Hoylesella buccalis DNF00853</name>
    <dbReference type="NCBI Taxonomy" id="1401074"/>
    <lineage>
        <taxon>Bacteria</taxon>
        <taxon>Pseudomonadati</taxon>
        <taxon>Bacteroidota</taxon>
        <taxon>Bacteroidia</taxon>
        <taxon>Bacteroidales</taxon>
        <taxon>Prevotellaceae</taxon>
        <taxon>Hoylesella</taxon>
    </lineage>
</organism>
<sequence length="314" mass="37173">MDGRLRAYLWLIDILRQKRMTLAEIKQRWSASSYNVDHGELTDRTFHRYRENIATGLGVYIECNKKAGNVYYIKESIYDNANVVDWLLSTFRISEMAQRVRQHDKIMLENPPQDTLYMNQLLDCIDENRYVRVSYKNAYGVESTFILAPLFVRLFRQRWYLIGRDKKNGDVRILAVNRLLEFEKLDVKVRKEKPLTPDEFFADCFGIMKDPRKKAEHIRLRAFWPQYVFLEETPLHHSQRMVKDSGDGEYREYELYVQPTFDFKQELLKNSRGLIVLEPQSLKNEMIAILKDMLKGYETGEDYSGEGKGYDADA</sequence>
<name>A0A095ZEV5_9BACT</name>
<dbReference type="InterPro" id="IPR051534">
    <property type="entry name" value="CBASS_pafABC_assoc_protein"/>
</dbReference>
<evidence type="ECO:0000259" key="2">
    <source>
        <dbReference type="Pfam" id="PF25583"/>
    </source>
</evidence>
<dbReference type="Proteomes" id="UP000029556">
    <property type="component" value="Unassembled WGS sequence"/>
</dbReference>
<dbReference type="Pfam" id="PF25583">
    <property type="entry name" value="WCX"/>
    <property type="match status" value="1"/>
</dbReference>
<dbReference type="InterPro" id="IPR057727">
    <property type="entry name" value="WCX_dom"/>
</dbReference>
<protein>
    <submittedName>
        <fullName evidence="3">Transcriptional regulator</fullName>
    </submittedName>
</protein>
<feature type="domain" description="WYL" evidence="1">
    <location>
        <begin position="118"/>
        <end position="182"/>
    </location>
</feature>
<dbReference type="OrthoDB" id="43316at2"/>
<gene>
    <name evidence="3" type="ORF">HMPREF2137_12825</name>
</gene>
<dbReference type="RefSeq" id="WP_036875156.1">
    <property type="nucleotide sequence ID" value="NZ_JRNN01000097.1"/>
</dbReference>
<dbReference type="InterPro" id="IPR026881">
    <property type="entry name" value="WYL_dom"/>
</dbReference>
<evidence type="ECO:0000313" key="4">
    <source>
        <dbReference type="Proteomes" id="UP000029556"/>
    </source>
</evidence>
<evidence type="ECO:0000313" key="3">
    <source>
        <dbReference type="EMBL" id="KGF32886.1"/>
    </source>
</evidence>
<dbReference type="AlphaFoldDB" id="A0A095ZEV5"/>